<comment type="caution">
    <text evidence="1">The sequence shown here is derived from an EMBL/GenBank/DDBJ whole genome shotgun (WGS) entry which is preliminary data.</text>
</comment>
<name>A0A4Q0YK07_9BACT</name>
<reference evidence="1 2" key="1">
    <citation type="submission" date="2017-10" db="EMBL/GenBank/DDBJ databases">
        <title>Genomics of the genus Arcobacter.</title>
        <authorList>
            <person name="Perez-Cataluna A."/>
            <person name="Figueras M.J."/>
        </authorList>
    </citation>
    <scope>NUCLEOTIDE SEQUENCE [LARGE SCALE GENOMIC DNA]</scope>
    <source>
        <strain evidence="1 2">CECT 8993</strain>
    </source>
</reference>
<dbReference type="AlphaFoldDB" id="A0A4Q0YK07"/>
<evidence type="ECO:0000313" key="2">
    <source>
        <dbReference type="Proteomes" id="UP000290172"/>
    </source>
</evidence>
<dbReference type="RefSeq" id="WP_128979699.1">
    <property type="nucleotide sequence ID" value="NZ_PDKJ01000003.1"/>
</dbReference>
<dbReference type="PROSITE" id="PS51257">
    <property type="entry name" value="PROKAR_LIPOPROTEIN"/>
    <property type="match status" value="1"/>
</dbReference>
<gene>
    <name evidence="1" type="ORF">CRV08_05040</name>
</gene>
<proteinExistence type="predicted"/>
<dbReference type="EMBL" id="PDKJ01000003">
    <property type="protein sequence ID" value="RXJ69371.1"/>
    <property type="molecule type" value="Genomic_DNA"/>
</dbReference>
<organism evidence="1 2">
    <name type="scientific">Halarcobacter ebronensis</name>
    <dbReference type="NCBI Taxonomy" id="1462615"/>
    <lineage>
        <taxon>Bacteria</taxon>
        <taxon>Pseudomonadati</taxon>
        <taxon>Campylobacterota</taxon>
        <taxon>Epsilonproteobacteria</taxon>
        <taxon>Campylobacterales</taxon>
        <taxon>Arcobacteraceae</taxon>
        <taxon>Halarcobacter</taxon>
    </lineage>
</organism>
<protein>
    <recommendedName>
        <fullName evidence="3">Transglutaminase-like domain-containing protein</fullName>
    </recommendedName>
</protein>
<accession>A0A4Q0YK07</accession>
<evidence type="ECO:0000313" key="1">
    <source>
        <dbReference type="EMBL" id="RXJ69371.1"/>
    </source>
</evidence>
<sequence>MKHIIFLIITVFLFLGCSVKNENFLEKQDKFKTKTDELYTLILSISDKIDKNEAYSVAQNSVTYSDYLALKYDAVTPALFNNFLININIKKRGLCYHYANDLLFYLKTKRYKTFDILKVVANENEYFEHNSLIITRYDIDFKDSIILDAWRNSGDLFFSKVKDDKKYFWEVK</sequence>
<dbReference type="Proteomes" id="UP000290172">
    <property type="component" value="Unassembled WGS sequence"/>
</dbReference>
<evidence type="ECO:0008006" key="3">
    <source>
        <dbReference type="Google" id="ProtNLM"/>
    </source>
</evidence>